<dbReference type="SMART" id="SM00312">
    <property type="entry name" value="PX"/>
    <property type="match status" value="1"/>
</dbReference>
<evidence type="ECO:0000256" key="6">
    <source>
        <dbReference type="ARBA" id="ARBA00023136"/>
    </source>
</evidence>
<keyword evidence="10" id="KW-1185">Reference proteome</keyword>
<keyword evidence="2" id="KW-0813">Transport</keyword>
<dbReference type="GO" id="GO:0015031">
    <property type="term" value="P:protein transport"/>
    <property type="evidence" value="ECO:0007669"/>
    <property type="project" value="UniProtKB-KW"/>
</dbReference>
<name>A0A1J1ICW4_9DIPT</name>
<keyword evidence="6" id="KW-0472">Membrane</keyword>
<dbReference type="EMBL" id="CVRI01000047">
    <property type="protein sequence ID" value="CRK97396.1"/>
    <property type="molecule type" value="Genomic_DNA"/>
</dbReference>
<gene>
    <name evidence="9" type="primary">putative Sorting nexin-20</name>
    <name evidence="9" type="ORF">CLUMA_CG010786</name>
</gene>
<dbReference type="GO" id="GO:1901981">
    <property type="term" value="F:phosphatidylinositol phosphate binding"/>
    <property type="evidence" value="ECO:0007669"/>
    <property type="project" value="TreeGrafter"/>
</dbReference>
<keyword evidence="4" id="KW-0653">Protein transport</keyword>
<dbReference type="InterPro" id="IPR036871">
    <property type="entry name" value="PX_dom_sf"/>
</dbReference>
<dbReference type="PANTHER" id="PTHR20939">
    <property type="entry name" value="SORTING NEXIN 20, 21"/>
    <property type="match status" value="1"/>
</dbReference>
<reference evidence="9 10" key="1">
    <citation type="submission" date="2015-04" db="EMBL/GenBank/DDBJ databases">
        <authorList>
            <person name="Syromyatnikov M.Y."/>
            <person name="Popov V.N."/>
        </authorList>
    </citation>
    <scope>NUCLEOTIDE SEQUENCE [LARGE SCALE GENOMIC DNA]</scope>
</reference>
<evidence type="ECO:0000313" key="10">
    <source>
        <dbReference type="Proteomes" id="UP000183832"/>
    </source>
</evidence>
<evidence type="ECO:0000256" key="4">
    <source>
        <dbReference type="ARBA" id="ARBA00022927"/>
    </source>
</evidence>
<evidence type="ECO:0000256" key="7">
    <source>
        <dbReference type="SAM" id="MobiDB-lite"/>
    </source>
</evidence>
<protein>
    <submittedName>
        <fullName evidence="9">CLUMA_CG010786, isoform A</fullName>
    </submittedName>
</protein>
<sequence length="317" mass="36370">MKAAIRGSREHVGADDDEVDSPTAEEAFEKATLSINKQKVIKDVWQRETRKPLPNNEGLITNFEIQFARILPSDEQGSNLKKYVVYDLTCRQDTSSAADTNPTTIERRYTDFLRLFDALRKDFPQLLINVVFPKKKIMGNFNSELISERALAFENFLDFVLTIPELRDSISFLSFLQDDDLSKACRLLDERRNEVAVPILENIFQLVNKIYLDKSKPVLLLLCRLVAACTTSPIPHPSSEKWAELALRRFDHVSDVELLVLYIPLLNTCSYLFWQKGRDAKQIQDRLEEMGRKGIKIKDTLTLSQAIHAMDTRSETS</sequence>
<feature type="domain" description="PX" evidence="8">
    <location>
        <begin position="64"/>
        <end position="183"/>
    </location>
</feature>
<keyword evidence="3" id="KW-0967">Endosome</keyword>
<dbReference type="Proteomes" id="UP000183832">
    <property type="component" value="Unassembled WGS sequence"/>
</dbReference>
<dbReference type="InterPro" id="IPR001683">
    <property type="entry name" value="PX_dom"/>
</dbReference>
<evidence type="ECO:0000259" key="8">
    <source>
        <dbReference type="PROSITE" id="PS50195"/>
    </source>
</evidence>
<feature type="region of interest" description="Disordered" evidence="7">
    <location>
        <begin position="1"/>
        <end position="24"/>
    </location>
</feature>
<dbReference type="STRING" id="568069.A0A1J1ICW4"/>
<dbReference type="InterPro" id="IPR039937">
    <property type="entry name" value="SNX20/SNX21"/>
</dbReference>
<dbReference type="AlphaFoldDB" id="A0A1J1ICW4"/>
<evidence type="ECO:0000313" key="9">
    <source>
        <dbReference type="EMBL" id="CRK97396.1"/>
    </source>
</evidence>
<comment type="subcellular location">
    <subcellularLocation>
        <location evidence="1">Early endosome membrane</location>
        <topology evidence="1">Peripheral membrane protein</topology>
        <orientation evidence="1">Cytoplasmic side</orientation>
    </subcellularLocation>
</comment>
<accession>A0A1J1ICW4</accession>
<organism evidence="9 10">
    <name type="scientific">Clunio marinus</name>
    <dbReference type="NCBI Taxonomy" id="568069"/>
    <lineage>
        <taxon>Eukaryota</taxon>
        <taxon>Metazoa</taxon>
        <taxon>Ecdysozoa</taxon>
        <taxon>Arthropoda</taxon>
        <taxon>Hexapoda</taxon>
        <taxon>Insecta</taxon>
        <taxon>Pterygota</taxon>
        <taxon>Neoptera</taxon>
        <taxon>Endopterygota</taxon>
        <taxon>Diptera</taxon>
        <taxon>Nematocera</taxon>
        <taxon>Chironomoidea</taxon>
        <taxon>Chironomidae</taxon>
        <taxon>Clunio</taxon>
    </lineage>
</organism>
<evidence type="ECO:0000256" key="5">
    <source>
        <dbReference type="ARBA" id="ARBA00023121"/>
    </source>
</evidence>
<evidence type="ECO:0000256" key="1">
    <source>
        <dbReference type="ARBA" id="ARBA00004469"/>
    </source>
</evidence>
<keyword evidence="5" id="KW-0446">Lipid-binding</keyword>
<dbReference type="Pfam" id="PF00787">
    <property type="entry name" value="PX"/>
    <property type="match status" value="1"/>
</dbReference>
<dbReference type="SUPFAM" id="SSF64268">
    <property type="entry name" value="PX domain"/>
    <property type="match status" value="1"/>
</dbReference>
<dbReference type="Gene3D" id="3.30.1520.10">
    <property type="entry name" value="Phox-like domain"/>
    <property type="match status" value="1"/>
</dbReference>
<dbReference type="GO" id="GO:0031901">
    <property type="term" value="C:early endosome membrane"/>
    <property type="evidence" value="ECO:0007669"/>
    <property type="project" value="UniProtKB-SubCell"/>
</dbReference>
<dbReference type="PROSITE" id="PS50195">
    <property type="entry name" value="PX"/>
    <property type="match status" value="1"/>
</dbReference>
<evidence type="ECO:0000256" key="2">
    <source>
        <dbReference type="ARBA" id="ARBA00022448"/>
    </source>
</evidence>
<proteinExistence type="predicted"/>
<dbReference type="OrthoDB" id="5975050at2759"/>
<evidence type="ECO:0000256" key="3">
    <source>
        <dbReference type="ARBA" id="ARBA00022753"/>
    </source>
</evidence>
<dbReference type="PANTHER" id="PTHR20939:SF11">
    <property type="entry name" value="LD12265P"/>
    <property type="match status" value="1"/>
</dbReference>